<dbReference type="Pfam" id="PF11250">
    <property type="entry name" value="FAF"/>
    <property type="match status" value="1"/>
</dbReference>
<feature type="domain" description="FAF" evidence="3">
    <location>
        <begin position="65"/>
        <end position="121"/>
    </location>
</feature>
<name>A0A5D2QLN0_GOSTO</name>
<evidence type="ECO:0000259" key="3">
    <source>
        <dbReference type="Pfam" id="PF11250"/>
    </source>
</evidence>
<reference evidence="4 5" key="1">
    <citation type="submission" date="2019-07" db="EMBL/GenBank/DDBJ databases">
        <title>WGS assembly of Gossypium tomentosum.</title>
        <authorList>
            <person name="Chen Z.J."/>
            <person name="Sreedasyam A."/>
            <person name="Ando A."/>
            <person name="Song Q."/>
            <person name="De L."/>
            <person name="Hulse-Kemp A."/>
            <person name="Ding M."/>
            <person name="Ye W."/>
            <person name="Kirkbride R."/>
            <person name="Jenkins J."/>
            <person name="Plott C."/>
            <person name="Lovell J."/>
            <person name="Lin Y.-M."/>
            <person name="Vaughn R."/>
            <person name="Liu B."/>
            <person name="Li W."/>
            <person name="Simpson S."/>
            <person name="Scheffler B."/>
            <person name="Saski C."/>
            <person name="Grover C."/>
            <person name="Hu G."/>
            <person name="Conover J."/>
            <person name="Carlson J."/>
            <person name="Shu S."/>
            <person name="Boston L."/>
            <person name="Williams M."/>
            <person name="Peterson D."/>
            <person name="Mcgee K."/>
            <person name="Jones D."/>
            <person name="Wendel J."/>
            <person name="Stelly D."/>
            <person name="Grimwood J."/>
            <person name="Schmutz J."/>
        </authorList>
    </citation>
    <scope>NUCLEOTIDE SEQUENCE [LARGE SCALE GENOMIC DNA]</scope>
    <source>
        <strain evidence="4">7179.01</strain>
    </source>
</reference>
<dbReference type="PANTHER" id="PTHR33155">
    <property type="entry name" value="FANTASTIC FOUR-LIKE PROTEIN (DUF3049)"/>
    <property type="match status" value="1"/>
</dbReference>
<evidence type="ECO:0000256" key="2">
    <source>
        <dbReference type="SAM" id="MobiDB-lite"/>
    </source>
</evidence>
<proteinExistence type="inferred from homology"/>
<comment type="similarity">
    <text evidence="1">Belongs to the fantastic four family.</text>
</comment>
<dbReference type="InterPro" id="IPR021410">
    <property type="entry name" value="FAF"/>
</dbReference>
<evidence type="ECO:0000313" key="5">
    <source>
        <dbReference type="Proteomes" id="UP000322667"/>
    </source>
</evidence>
<dbReference type="InterPro" id="IPR046431">
    <property type="entry name" value="FAF_dom"/>
</dbReference>
<dbReference type="EMBL" id="CM017614">
    <property type="protein sequence ID" value="TYI29128.1"/>
    <property type="molecule type" value="Genomic_DNA"/>
</dbReference>
<dbReference type="PANTHER" id="PTHR33155:SF17">
    <property type="entry name" value="F2E2.18-RELATED"/>
    <property type="match status" value="1"/>
</dbReference>
<organism evidence="4 5">
    <name type="scientific">Gossypium tomentosum</name>
    <name type="common">Hawaiian cotton</name>
    <name type="synonym">Gossypium sandvicense</name>
    <dbReference type="NCBI Taxonomy" id="34277"/>
    <lineage>
        <taxon>Eukaryota</taxon>
        <taxon>Viridiplantae</taxon>
        <taxon>Streptophyta</taxon>
        <taxon>Embryophyta</taxon>
        <taxon>Tracheophyta</taxon>
        <taxon>Spermatophyta</taxon>
        <taxon>Magnoliopsida</taxon>
        <taxon>eudicotyledons</taxon>
        <taxon>Gunneridae</taxon>
        <taxon>Pentapetalae</taxon>
        <taxon>rosids</taxon>
        <taxon>malvids</taxon>
        <taxon>Malvales</taxon>
        <taxon>Malvaceae</taxon>
        <taxon>Malvoideae</taxon>
        <taxon>Gossypium</taxon>
    </lineage>
</organism>
<gene>
    <name evidence="4" type="ORF">ES332_A05G295100v1</name>
</gene>
<dbReference type="AlphaFoldDB" id="A0A5D2QLN0"/>
<accession>A0A5D2QLN0</accession>
<evidence type="ECO:0000313" key="4">
    <source>
        <dbReference type="EMBL" id="TYI29128.1"/>
    </source>
</evidence>
<sequence>MFSSSLVSRSASSSSSLIGDYIGMESCSSIGIDNQHQELCCGGGGVKEPENRGRKRKINFEREIPPPIPSLAKSENQPWQSVWVLKRYYTSDGRLILREEKVRNHEYFRAHRSNGRLTLHLLMDCTHDIDHVEANEAQVQLDVKNINNEAQGGS</sequence>
<feature type="region of interest" description="Disordered" evidence="2">
    <location>
        <begin position="47"/>
        <end position="74"/>
    </location>
</feature>
<keyword evidence="5" id="KW-1185">Reference proteome</keyword>
<dbReference type="Proteomes" id="UP000322667">
    <property type="component" value="Chromosome A05"/>
</dbReference>
<feature type="compositionally biased region" description="Basic and acidic residues" evidence="2">
    <location>
        <begin position="47"/>
        <end position="64"/>
    </location>
</feature>
<protein>
    <recommendedName>
        <fullName evidence="3">FAF domain-containing protein</fullName>
    </recommendedName>
</protein>
<evidence type="ECO:0000256" key="1">
    <source>
        <dbReference type="ARBA" id="ARBA00008690"/>
    </source>
</evidence>